<dbReference type="InterPro" id="IPR021151">
    <property type="entry name" value="GINS_A"/>
</dbReference>
<dbReference type="InterPro" id="IPR038437">
    <property type="entry name" value="GINS_Psf3_sf"/>
</dbReference>
<evidence type="ECO:0000313" key="9">
    <source>
        <dbReference type="Proteomes" id="UP000001940"/>
    </source>
</evidence>
<dbReference type="Reactome" id="R-CEL-176974">
    <property type="pathway name" value="Unwinding of DNA"/>
</dbReference>
<dbReference type="FunCoup" id="Q9BL54">
    <property type="interactions" value="26"/>
</dbReference>
<dbReference type="SMR" id="Q9BL54"/>
<dbReference type="STRING" id="6239.Y65B4BR.8.1"/>
<dbReference type="Proteomes" id="UP000001940">
    <property type="component" value="Chromosome I"/>
</dbReference>
<dbReference type="InParanoid" id="Q9BL54"/>
<sequence>MAGFEIQRVESKFFDLDDIIAKSDSTSCTFEIGDLNPDFFQEMLGVSKPTQNADGYGVDAPYWLLESVRSSFSIQLPKAYSVNMQNVLNADSKKLNLSGLQQHFYGNGMQLCRLMKGENPDGALSLARCLVSTLTQRLGEIVSTATHLQSKGEKFDSLETKVFLEGKRCKEDIDTWLRQDNKCSSKKRKRLSL</sequence>
<gene>
    <name evidence="8 10" type="primary">psf-3</name>
    <name evidence="8" type="ORF">CELE_Y65B4BR.8</name>
    <name evidence="10" type="ORF">Y65B4BR.8</name>
</gene>
<feature type="domain" description="GINS subunit" evidence="7">
    <location>
        <begin position="80"/>
        <end position="177"/>
    </location>
</feature>
<keyword evidence="4 6" id="KW-0539">Nucleus</keyword>
<keyword evidence="11" id="KW-0002">3D-structure</keyword>
<dbReference type="OrthoDB" id="10251744at2759"/>
<dbReference type="Pfam" id="PF05916">
    <property type="entry name" value="Sld5"/>
    <property type="match status" value="1"/>
</dbReference>
<keyword evidence="3 6" id="KW-0235">DNA replication</keyword>
<reference evidence="8 9" key="1">
    <citation type="journal article" date="1998" name="Science">
        <title>Genome sequence of the nematode C. elegans: a platform for investigating biology.</title>
        <authorList>
            <consortium name="The C. elegans sequencing consortium"/>
            <person name="Sulson J.E."/>
            <person name="Waterston R."/>
        </authorList>
    </citation>
    <scope>NUCLEOTIDE SEQUENCE [LARGE SCALE GENOMIC DNA]</scope>
    <source>
        <strain evidence="8 9">Bristol N2</strain>
    </source>
</reference>
<evidence type="ECO:0000256" key="1">
    <source>
        <dbReference type="ARBA" id="ARBA00004123"/>
    </source>
</evidence>
<protein>
    <recommendedName>
        <fullName evidence="6">DNA replication complex GINS protein PSF3</fullName>
    </recommendedName>
</protein>
<dbReference type="GO" id="GO:0006260">
    <property type="term" value="P:DNA replication"/>
    <property type="evidence" value="ECO:0007669"/>
    <property type="project" value="UniProtKB-UniRule"/>
</dbReference>
<keyword evidence="9" id="KW-1185">Reference proteome</keyword>
<evidence type="ECO:0000259" key="7">
    <source>
        <dbReference type="Pfam" id="PF05916"/>
    </source>
</evidence>
<evidence type="ECO:0000256" key="3">
    <source>
        <dbReference type="ARBA" id="ARBA00022705"/>
    </source>
</evidence>
<evidence type="ECO:0000256" key="6">
    <source>
        <dbReference type="RuleBase" id="RU367161"/>
    </source>
</evidence>
<evidence type="ECO:0000256" key="4">
    <source>
        <dbReference type="ARBA" id="ARBA00023242"/>
    </source>
</evidence>
<dbReference type="PDB" id="8OUW">
    <property type="method" value="EM"/>
    <property type="resolution" value="3.75 A"/>
    <property type="chains" value="C=1-193"/>
</dbReference>
<evidence type="ECO:0000313" key="10">
    <source>
        <dbReference type="WormBase" id="Y65B4BR.8"/>
    </source>
</evidence>
<dbReference type="PeptideAtlas" id="Q9BL54"/>
<dbReference type="AlphaFoldDB" id="Q9BL54"/>
<dbReference type="AGR" id="WB:WBGene00022043"/>
<reference evidence="11" key="2">
    <citation type="journal article" date="2023" name="Science">
        <title>DNSN-1 recruits GINS for CMG helicase assembly during DNA replication initiation in &amp;lt;i&amp;gt;Caenorhabditis elegans&amp;lt;/i&amp;gt;.</title>
        <authorList>
            <person name="Xia Y."/>
            <person name="Sonneville R."/>
            <person name="Jenkyn-Bedford M."/>
            <person name="Ji L."/>
            <person name="Alabert C."/>
            <person name="Hong Y."/>
            <person name="Yeeles J.T.P."/>
            <person name="Labib K.P.M."/>
        </authorList>
    </citation>
    <scope>STRUCTURE BY ELECTRON MICROSCOPY (3.75 ANGSTROMS)</scope>
</reference>
<evidence type="ECO:0007829" key="11">
    <source>
        <dbReference type="PDB" id="8OUW"/>
    </source>
</evidence>
<dbReference type="InterPro" id="IPR036224">
    <property type="entry name" value="GINS_bundle-like_dom_sf"/>
</dbReference>
<accession>Q9BL54</accession>
<name>Q9BL54_CAEEL</name>
<keyword evidence="12" id="KW-1267">Proteomics identification</keyword>
<dbReference type="GO" id="GO:0000811">
    <property type="term" value="C:GINS complex"/>
    <property type="evidence" value="ECO:0000318"/>
    <property type="project" value="GO_Central"/>
</dbReference>
<dbReference type="Gene3D" id="1.20.58.2050">
    <property type="match status" value="1"/>
</dbReference>
<dbReference type="InterPro" id="IPR010492">
    <property type="entry name" value="GINS_Psf3"/>
</dbReference>
<evidence type="ECO:0000256" key="5">
    <source>
        <dbReference type="ARBA" id="ARBA00045258"/>
    </source>
</evidence>
<proteinExistence type="evidence at protein level"/>
<dbReference type="HOGENOM" id="CLU_121589_0_0_1"/>
<dbReference type="SUPFAM" id="SSF158573">
    <property type="entry name" value="GINS helical bundle-like"/>
    <property type="match status" value="1"/>
</dbReference>
<dbReference type="PANTHER" id="PTHR22768:SF0">
    <property type="entry name" value="DNA REPLICATION COMPLEX GINS PROTEIN PSF3"/>
    <property type="match status" value="1"/>
</dbReference>
<organism evidence="8 9">
    <name type="scientific">Caenorhabditis elegans</name>
    <dbReference type="NCBI Taxonomy" id="6239"/>
    <lineage>
        <taxon>Eukaryota</taxon>
        <taxon>Metazoa</taxon>
        <taxon>Ecdysozoa</taxon>
        <taxon>Nematoda</taxon>
        <taxon>Chromadorea</taxon>
        <taxon>Rhabditida</taxon>
        <taxon>Rhabditina</taxon>
        <taxon>Rhabditomorpha</taxon>
        <taxon>Rhabditoidea</taxon>
        <taxon>Rhabditidae</taxon>
        <taxon>Peloderinae</taxon>
        <taxon>Caenorhabditis</taxon>
    </lineage>
</organism>
<dbReference type="eggNOG" id="KOG1106">
    <property type="taxonomic scope" value="Eukaryota"/>
</dbReference>
<dbReference type="Bgee" id="WBGene00022043">
    <property type="expression patterns" value="Expressed in embryo and 4 other cell types or tissues"/>
</dbReference>
<comment type="subunit">
    <text evidence="6">Component of the GINS complex.</text>
</comment>
<evidence type="ECO:0000313" key="8">
    <source>
        <dbReference type="EMBL" id="CCD71937.1"/>
    </source>
</evidence>
<dbReference type="EMBL" id="BX284601">
    <property type="protein sequence ID" value="CCD71937.1"/>
    <property type="molecule type" value="Genomic_DNA"/>
</dbReference>
<evidence type="ECO:0007829" key="12">
    <source>
        <dbReference type="PeptideAtlas" id="Q9BL54"/>
    </source>
</evidence>
<dbReference type="PaxDb" id="6239-Y65B4BR.8"/>
<dbReference type="RefSeq" id="NP_490748.1">
    <property type="nucleotide sequence ID" value="NM_058347.7"/>
</dbReference>
<dbReference type="GeneID" id="171645"/>
<evidence type="ECO:0000256" key="2">
    <source>
        <dbReference type="ARBA" id="ARBA00006343"/>
    </source>
</evidence>
<dbReference type="PANTHER" id="PTHR22768">
    <property type="entry name" value="DNA REPLICATION COMPLEX GINS PROTEIN PSF3"/>
    <property type="match status" value="1"/>
</dbReference>
<dbReference type="CDD" id="cd11713">
    <property type="entry name" value="GINS_A_psf3"/>
    <property type="match status" value="1"/>
</dbReference>
<comment type="similarity">
    <text evidence="2 6">Belongs to the GINS3/PSF3 family.</text>
</comment>
<dbReference type="EMDB" id="EMD-17204"/>
<dbReference type="UCSC" id="Y65B4BR.8">
    <property type="organism name" value="c. elegans"/>
</dbReference>
<comment type="function">
    <text evidence="6">The GINS complex plays an essential role in the initiation of DNA replication.</text>
</comment>
<dbReference type="OMA" id="FSRWFNS"/>
<dbReference type="PRO" id="PR:Q9BL54"/>
<comment type="subcellular location">
    <subcellularLocation>
        <location evidence="1 6">Nucleus</location>
    </subcellularLocation>
</comment>
<dbReference type="CTD" id="171645"/>
<comment type="function">
    <text evidence="5">Required for correct functioning of the GINS complex, a complex that plays an essential role in the initiation of DNA replication, and progression of DNA replication forks. GINS complex is a core component of CDC45-MCM-GINS (CMG) helicase, the molecular machine that unwinds template DNA during replication, and around which the replisome is built.</text>
</comment>
<dbReference type="WormBase" id="Y65B4BR.8">
    <property type="protein sequence ID" value="CE27304"/>
    <property type="gene ID" value="WBGene00022043"/>
    <property type="gene designation" value="psf-3"/>
</dbReference>
<dbReference type="KEGG" id="cel:CELE_Y65B4BR.8"/>
<dbReference type="PhylomeDB" id="Q9BL54"/>